<sequence length="278" mass="31444">MKTKSILIIAFFLLISKSVFAQTAFKVEVKGKGAPVMLFPGFGCTGEVWNETVAELSKNNECHIFTFAGFGNVPPIETPWLATIKDQIISYVKTKKIKNATLIGHSLGGTLSLWLASQETNLFKKLIIVDALPATAALMIPNYKGEIIPYDNTQSKMMMTMDQKAFEGMNSQSTSFMCMNKEKQKTINEWMRLVDRKTYVHGYIDMLNLDLRKEISKIKIPVVILAASNPDLTTVQKTYKAQYENLPSVKIEYAANSAHFVMYDQPEWFMDKVKLELK</sequence>
<keyword evidence="3" id="KW-0378">Hydrolase</keyword>
<evidence type="ECO:0000313" key="4">
    <source>
        <dbReference type="Proteomes" id="UP000621670"/>
    </source>
</evidence>
<evidence type="ECO:0000259" key="2">
    <source>
        <dbReference type="Pfam" id="PF12697"/>
    </source>
</evidence>
<evidence type="ECO:0000313" key="3">
    <source>
        <dbReference type="EMBL" id="MBC5862532.1"/>
    </source>
</evidence>
<comment type="caution">
    <text evidence="3">The sequence shown here is derived from an EMBL/GenBank/DDBJ whole genome shotgun (WGS) entry which is preliminary data.</text>
</comment>
<dbReference type="EMBL" id="JACRUM010000001">
    <property type="protein sequence ID" value="MBC5862532.1"/>
    <property type="molecule type" value="Genomic_DNA"/>
</dbReference>
<dbReference type="SUPFAM" id="SSF53474">
    <property type="entry name" value="alpha/beta-Hydrolases"/>
    <property type="match status" value="1"/>
</dbReference>
<dbReference type="Proteomes" id="UP000621670">
    <property type="component" value="Unassembled WGS sequence"/>
</dbReference>
<dbReference type="Pfam" id="PF12697">
    <property type="entry name" value="Abhydrolase_6"/>
    <property type="match status" value="1"/>
</dbReference>
<organism evidence="3 4">
    <name type="scientific">Flavobacterium turcicum</name>
    <dbReference type="NCBI Taxonomy" id="2764718"/>
    <lineage>
        <taxon>Bacteria</taxon>
        <taxon>Pseudomonadati</taxon>
        <taxon>Bacteroidota</taxon>
        <taxon>Flavobacteriia</taxon>
        <taxon>Flavobacteriales</taxon>
        <taxon>Flavobacteriaceae</taxon>
        <taxon>Flavobacterium</taxon>
    </lineage>
</organism>
<name>A0ABR7JDE9_9FLAO</name>
<feature type="domain" description="AB hydrolase-1" evidence="2">
    <location>
        <begin position="37"/>
        <end position="270"/>
    </location>
</feature>
<dbReference type="PANTHER" id="PTHR43194">
    <property type="entry name" value="HYDROLASE ALPHA/BETA FOLD FAMILY"/>
    <property type="match status" value="1"/>
</dbReference>
<proteinExistence type="predicted"/>
<dbReference type="GO" id="GO:0016787">
    <property type="term" value="F:hydrolase activity"/>
    <property type="evidence" value="ECO:0007669"/>
    <property type="project" value="UniProtKB-KW"/>
</dbReference>
<keyword evidence="1" id="KW-0732">Signal</keyword>
<dbReference type="InterPro" id="IPR029058">
    <property type="entry name" value="AB_hydrolase_fold"/>
</dbReference>
<feature type="chain" id="PRO_5046147045" evidence="1">
    <location>
        <begin position="22"/>
        <end position="278"/>
    </location>
</feature>
<gene>
    <name evidence="3" type="ORF">H8R26_03780</name>
</gene>
<dbReference type="InterPro" id="IPR050228">
    <property type="entry name" value="Carboxylesterase_BioH"/>
</dbReference>
<keyword evidence="4" id="KW-1185">Reference proteome</keyword>
<evidence type="ECO:0000256" key="1">
    <source>
        <dbReference type="SAM" id="SignalP"/>
    </source>
</evidence>
<protein>
    <submittedName>
        <fullName evidence="3">Alpha/beta hydrolase</fullName>
    </submittedName>
</protein>
<dbReference type="InterPro" id="IPR000073">
    <property type="entry name" value="AB_hydrolase_1"/>
</dbReference>
<dbReference type="PANTHER" id="PTHR43194:SF2">
    <property type="entry name" value="PEROXISOMAL MEMBRANE PROTEIN LPX1"/>
    <property type="match status" value="1"/>
</dbReference>
<accession>A0ABR7JDE9</accession>
<dbReference type="RefSeq" id="WP_166133414.1">
    <property type="nucleotide sequence ID" value="NZ_JAAOBY010000001.1"/>
</dbReference>
<reference evidence="3 4" key="1">
    <citation type="submission" date="2020-08" db="EMBL/GenBank/DDBJ databases">
        <title>Description of novel Flavobacterium F-400 isolate.</title>
        <authorList>
            <person name="Saticioglu I."/>
            <person name="Duman M."/>
            <person name="Altun S."/>
        </authorList>
    </citation>
    <scope>NUCLEOTIDE SEQUENCE [LARGE SCALE GENOMIC DNA]</scope>
    <source>
        <strain evidence="3 4">F-400</strain>
    </source>
</reference>
<dbReference type="Gene3D" id="3.40.50.1820">
    <property type="entry name" value="alpha/beta hydrolase"/>
    <property type="match status" value="1"/>
</dbReference>
<feature type="signal peptide" evidence="1">
    <location>
        <begin position="1"/>
        <end position="21"/>
    </location>
</feature>